<dbReference type="AlphaFoldDB" id="A0AA36I478"/>
<comment type="caution">
    <text evidence="1">The sequence shown here is derived from an EMBL/GenBank/DDBJ whole genome shotgun (WGS) entry which is preliminary data.</text>
</comment>
<protein>
    <submittedName>
        <fullName evidence="1">Uncharacterized protein</fullName>
    </submittedName>
</protein>
<sequence>MSKWEDDYEYIWALDSDIDFTGADLVSLFSLARASGSLIVGPTFAGERSPG</sequence>
<dbReference type="EMBL" id="CAUJNA010000713">
    <property type="protein sequence ID" value="CAJ1380437.1"/>
    <property type="molecule type" value="Genomic_DNA"/>
</dbReference>
<accession>A0AA36I478</accession>
<evidence type="ECO:0000313" key="2">
    <source>
        <dbReference type="Proteomes" id="UP001178507"/>
    </source>
</evidence>
<keyword evidence="2" id="KW-1185">Reference proteome</keyword>
<evidence type="ECO:0000313" key="1">
    <source>
        <dbReference type="EMBL" id="CAJ1380437.1"/>
    </source>
</evidence>
<organism evidence="1 2">
    <name type="scientific">Effrenium voratum</name>
    <dbReference type="NCBI Taxonomy" id="2562239"/>
    <lineage>
        <taxon>Eukaryota</taxon>
        <taxon>Sar</taxon>
        <taxon>Alveolata</taxon>
        <taxon>Dinophyceae</taxon>
        <taxon>Suessiales</taxon>
        <taxon>Symbiodiniaceae</taxon>
        <taxon>Effrenium</taxon>
    </lineage>
</organism>
<gene>
    <name evidence="1" type="ORF">EVOR1521_LOCUS8378</name>
</gene>
<proteinExistence type="predicted"/>
<reference evidence="1" key="1">
    <citation type="submission" date="2023-08" db="EMBL/GenBank/DDBJ databases">
        <authorList>
            <person name="Chen Y."/>
            <person name="Shah S."/>
            <person name="Dougan E. K."/>
            <person name="Thang M."/>
            <person name="Chan C."/>
        </authorList>
    </citation>
    <scope>NUCLEOTIDE SEQUENCE</scope>
</reference>
<name>A0AA36I478_9DINO</name>
<dbReference type="Proteomes" id="UP001178507">
    <property type="component" value="Unassembled WGS sequence"/>
</dbReference>